<evidence type="ECO:0000313" key="2">
    <source>
        <dbReference type="EMBL" id="SFL05720.1"/>
    </source>
</evidence>
<keyword evidence="3" id="KW-1185">Reference proteome</keyword>
<evidence type="ECO:0008006" key="4">
    <source>
        <dbReference type="Google" id="ProtNLM"/>
    </source>
</evidence>
<keyword evidence="1" id="KW-0732">Signal</keyword>
<reference evidence="2 3" key="1">
    <citation type="submission" date="2016-10" db="EMBL/GenBank/DDBJ databases">
        <authorList>
            <person name="Varghese N."/>
            <person name="Submissions S."/>
        </authorList>
    </citation>
    <scope>NUCLEOTIDE SEQUENCE [LARGE SCALE GENOMIC DNA]</scope>
    <source>
        <strain evidence="2 3">DSM 21822</strain>
    </source>
</reference>
<sequence>MSNRRTSSYANAAALAWVAVAIFTPPPARAHQAPTGWTYPWACCSSMDCQEVDATAISEKPQGYVIQSTGEVVAYGDKRVKNSPDGEYHWCAHVAGLDAHHTICLFVPPKGF</sequence>
<name>A0A1I4EKX1_9HYPH</name>
<evidence type="ECO:0000313" key="3">
    <source>
        <dbReference type="Proteomes" id="UP000323300"/>
    </source>
</evidence>
<protein>
    <recommendedName>
        <fullName evidence="4">Secreted protein</fullName>
    </recommendedName>
</protein>
<organism evidence="2 3">
    <name type="scientific">Neomesorhizobium albiziae</name>
    <dbReference type="NCBI Taxonomy" id="335020"/>
    <lineage>
        <taxon>Bacteria</taxon>
        <taxon>Pseudomonadati</taxon>
        <taxon>Pseudomonadota</taxon>
        <taxon>Alphaproteobacteria</taxon>
        <taxon>Hyphomicrobiales</taxon>
        <taxon>Phyllobacteriaceae</taxon>
        <taxon>Neomesorhizobium</taxon>
    </lineage>
</organism>
<evidence type="ECO:0000256" key="1">
    <source>
        <dbReference type="SAM" id="SignalP"/>
    </source>
</evidence>
<accession>A0A1I4EKX1</accession>
<dbReference type="Proteomes" id="UP000323300">
    <property type="component" value="Unassembled WGS sequence"/>
</dbReference>
<dbReference type="AlphaFoldDB" id="A0A1I4EKX1"/>
<feature type="chain" id="PRO_5009302716" description="Secreted protein" evidence="1">
    <location>
        <begin position="31"/>
        <end position="112"/>
    </location>
</feature>
<gene>
    <name evidence="2" type="ORF">SAMN04488498_12718</name>
</gene>
<proteinExistence type="predicted"/>
<dbReference type="EMBL" id="FOSL01000027">
    <property type="protein sequence ID" value="SFL05720.1"/>
    <property type="molecule type" value="Genomic_DNA"/>
</dbReference>
<dbReference type="RefSeq" id="WP_188130565.1">
    <property type="nucleotide sequence ID" value="NZ_BSPE01000090.1"/>
</dbReference>
<feature type="signal peptide" evidence="1">
    <location>
        <begin position="1"/>
        <end position="30"/>
    </location>
</feature>